<dbReference type="SMART" id="SM00028">
    <property type="entry name" value="TPR"/>
    <property type="match status" value="4"/>
</dbReference>
<dbReference type="Pfam" id="PF07719">
    <property type="entry name" value="TPR_2"/>
    <property type="match status" value="1"/>
</dbReference>
<dbReference type="AlphaFoldDB" id="A0A0C2RMC9"/>
<name>A0A0C2RMC9_9BACL</name>
<feature type="repeat" description="TPR" evidence="3">
    <location>
        <begin position="188"/>
        <end position="221"/>
    </location>
</feature>
<dbReference type="Proteomes" id="UP000031972">
    <property type="component" value="Unassembled WGS sequence"/>
</dbReference>
<sequence length="486" mass="56636">MKKGSKNTERMGKVYPFNPTGESYYRRGMVMYQRGQLDKALKYIKRAHELEPEEPMIVVQIAIIETEIGEFASSNDRLKNVLNTLDPSMTEIHYFMANNFAHLGLFQEAYKHATAYLDLNEDGEFVEDAEDLLELMSLEEDDEEWDEDLDQDELIMHQEKAGKMLAEGNFKEAIELLEEVIERFPDYWSAYNNLALAYFYFGETDQATALLTEVLNRNPGNLHALCNLAVFYHYQERVDELDELMDALEHVRPFLYEHRFKLGATFALVGRHEKAYGWLKSLVKRGFEGDAGFYFWLSHSAWHSGHEKVAADAWKRVLEEQPEKEGHEPWNDQSDDTVLSEEMYPEERLFVLFKESLLNSSLIGEEPPAYFTSVEEDYFHLLRSAPDYTSQRPLFRAHEVVLLLKHSFDAAKEENKGLFYMWFHIVFYGSEEGYPFKNVPALAAAVEYSWKKVRAHRVSQKEVAQKHGVSVATMRKYINDIQNYLP</sequence>
<protein>
    <submittedName>
        <fullName evidence="4">Uncharacterized protein</fullName>
    </submittedName>
</protein>
<dbReference type="Gene3D" id="1.25.40.10">
    <property type="entry name" value="Tetratricopeptide repeat domain"/>
    <property type="match status" value="2"/>
</dbReference>
<dbReference type="PATRIC" id="fig|220754.4.peg.3336"/>
<dbReference type="InterPro" id="IPR013105">
    <property type="entry name" value="TPR_2"/>
</dbReference>
<evidence type="ECO:0000256" key="3">
    <source>
        <dbReference type="PROSITE-ProRule" id="PRU00339"/>
    </source>
</evidence>
<accession>A0A0C2RMC9</accession>
<dbReference type="InterPro" id="IPR051012">
    <property type="entry name" value="CellSynth/LPSAsmb/PSIAsmb"/>
</dbReference>
<organism evidence="4 5">
    <name type="scientific">Jeotgalibacillus campisalis</name>
    <dbReference type="NCBI Taxonomy" id="220754"/>
    <lineage>
        <taxon>Bacteria</taxon>
        <taxon>Bacillati</taxon>
        <taxon>Bacillota</taxon>
        <taxon>Bacilli</taxon>
        <taxon>Bacillales</taxon>
        <taxon>Caryophanaceae</taxon>
        <taxon>Jeotgalibacillus</taxon>
    </lineage>
</organism>
<proteinExistence type="predicted"/>
<dbReference type="EMBL" id="JXRR01000022">
    <property type="protein sequence ID" value="KIL42919.1"/>
    <property type="molecule type" value="Genomic_DNA"/>
</dbReference>
<dbReference type="InterPro" id="IPR011990">
    <property type="entry name" value="TPR-like_helical_dom_sf"/>
</dbReference>
<keyword evidence="1" id="KW-0677">Repeat</keyword>
<comment type="caution">
    <text evidence="4">The sequence shown here is derived from an EMBL/GenBank/DDBJ whole genome shotgun (WGS) entry which is preliminary data.</text>
</comment>
<dbReference type="PROSITE" id="PS50005">
    <property type="entry name" value="TPR"/>
    <property type="match status" value="2"/>
</dbReference>
<dbReference type="PANTHER" id="PTHR45586:SF1">
    <property type="entry name" value="LIPOPOLYSACCHARIDE ASSEMBLY PROTEIN B"/>
    <property type="match status" value="1"/>
</dbReference>
<reference evidence="4 5" key="1">
    <citation type="submission" date="2015-01" db="EMBL/GenBank/DDBJ databases">
        <title>Jeotgalibacillus campisalis genome sequencing.</title>
        <authorList>
            <person name="Goh K.M."/>
            <person name="Chan K.-G."/>
            <person name="Yaakop A.S."/>
            <person name="Ee R."/>
            <person name="Gan H.M."/>
            <person name="Chan C.S."/>
        </authorList>
    </citation>
    <scope>NUCLEOTIDE SEQUENCE [LARGE SCALE GENOMIC DNA]</scope>
    <source>
        <strain evidence="4 5">SF-57</strain>
    </source>
</reference>
<evidence type="ECO:0000256" key="2">
    <source>
        <dbReference type="ARBA" id="ARBA00022803"/>
    </source>
</evidence>
<dbReference type="SUPFAM" id="SSF48452">
    <property type="entry name" value="TPR-like"/>
    <property type="match status" value="1"/>
</dbReference>
<keyword evidence="2 3" id="KW-0802">TPR repeat</keyword>
<dbReference type="PANTHER" id="PTHR45586">
    <property type="entry name" value="TPR REPEAT-CONTAINING PROTEIN PA4667"/>
    <property type="match status" value="1"/>
</dbReference>
<keyword evidence="5" id="KW-1185">Reference proteome</keyword>
<dbReference type="RefSeq" id="WP_041061016.1">
    <property type="nucleotide sequence ID" value="NZ_JXRR01000022.1"/>
</dbReference>
<evidence type="ECO:0000313" key="5">
    <source>
        <dbReference type="Proteomes" id="UP000031972"/>
    </source>
</evidence>
<feature type="repeat" description="TPR" evidence="3">
    <location>
        <begin position="21"/>
        <end position="54"/>
    </location>
</feature>
<dbReference type="Pfam" id="PF14559">
    <property type="entry name" value="TPR_19"/>
    <property type="match status" value="1"/>
</dbReference>
<dbReference type="InterPro" id="IPR019734">
    <property type="entry name" value="TPR_rpt"/>
</dbReference>
<evidence type="ECO:0000256" key="1">
    <source>
        <dbReference type="ARBA" id="ARBA00022737"/>
    </source>
</evidence>
<dbReference type="OrthoDB" id="600613at2"/>
<gene>
    <name evidence="4" type="ORF">KR50_33220</name>
</gene>
<evidence type="ECO:0000313" key="4">
    <source>
        <dbReference type="EMBL" id="KIL42919.1"/>
    </source>
</evidence>
<dbReference type="PROSITE" id="PS50293">
    <property type="entry name" value="TPR_REGION"/>
    <property type="match status" value="1"/>
</dbReference>